<organism evidence="1 2">
    <name type="scientific">Halosimplex rubrum</name>
    <dbReference type="NCBI Taxonomy" id="869889"/>
    <lineage>
        <taxon>Archaea</taxon>
        <taxon>Methanobacteriati</taxon>
        <taxon>Methanobacteriota</taxon>
        <taxon>Stenosarchaea group</taxon>
        <taxon>Halobacteria</taxon>
        <taxon>Halobacteriales</taxon>
        <taxon>Haloarculaceae</taxon>
        <taxon>Halosimplex</taxon>
    </lineage>
</organism>
<dbReference type="EMBL" id="CP058910">
    <property type="protein sequence ID" value="QLH79349.1"/>
    <property type="molecule type" value="Genomic_DNA"/>
</dbReference>
<dbReference type="Pfam" id="PF01917">
    <property type="entry name" value="Flagellin_arch-type"/>
    <property type="match status" value="1"/>
</dbReference>
<evidence type="ECO:0000313" key="1">
    <source>
        <dbReference type="EMBL" id="QLH79349.1"/>
    </source>
</evidence>
<dbReference type="GeneID" id="56080101"/>
<keyword evidence="1" id="KW-0966">Cell projection</keyword>
<accession>A0A7D5T7T3</accession>
<dbReference type="AlphaFoldDB" id="A0A7D5T7T3"/>
<dbReference type="Proteomes" id="UP000509667">
    <property type="component" value="Chromosome"/>
</dbReference>
<dbReference type="GO" id="GO:0097588">
    <property type="term" value="P:archaeal or bacterial-type flagellum-dependent cell motility"/>
    <property type="evidence" value="ECO:0007669"/>
    <property type="project" value="InterPro"/>
</dbReference>
<dbReference type="PANTHER" id="PTHR42200">
    <property type="entry name" value="ARCHAEAL FLAGELLA-RELATED PROTEIN F-RELATED"/>
    <property type="match status" value="1"/>
</dbReference>
<dbReference type="PANTHER" id="PTHR42200:SF2">
    <property type="entry name" value="ARCHAEAL FLAGELLA-RELATED PROTEIN F"/>
    <property type="match status" value="1"/>
</dbReference>
<dbReference type="InterPro" id="IPR002774">
    <property type="entry name" value="Flagellin_arc-type"/>
</dbReference>
<name>A0A7D5T7T3_9EURY</name>
<reference evidence="1 2" key="1">
    <citation type="submission" date="2020-07" db="EMBL/GenBank/DDBJ databases">
        <title>Halosimplex pelagicum sp. nov. and Halosimplex rubrum sp. nov., isolated from salted brown alga Laminaria, and emended description of the genus Halosimplex.</title>
        <authorList>
            <person name="Cui H."/>
        </authorList>
    </citation>
    <scope>NUCLEOTIDE SEQUENCE [LARGE SCALE GENOMIC DNA]</scope>
    <source>
        <strain evidence="1 2">R27</strain>
    </source>
</reference>
<dbReference type="RefSeq" id="WP_179909216.1">
    <property type="nucleotide sequence ID" value="NZ_CP058910.1"/>
</dbReference>
<gene>
    <name evidence="1" type="ORF">HZS55_19520</name>
</gene>
<protein>
    <submittedName>
        <fullName evidence="1">Flagellin</fullName>
    </submittedName>
</protein>
<keyword evidence="1" id="KW-0282">Flagellum</keyword>
<dbReference type="OrthoDB" id="62189at2157"/>
<keyword evidence="1" id="KW-0969">Cilium</keyword>
<dbReference type="GO" id="GO:0005198">
    <property type="term" value="F:structural molecule activity"/>
    <property type="evidence" value="ECO:0007669"/>
    <property type="project" value="InterPro"/>
</dbReference>
<evidence type="ECO:0000313" key="2">
    <source>
        <dbReference type="Proteomes" id="UP000509667"/>
    </source>
</evidence>
<keyword evidence="2" id="KW-1185">Reference proteome</keyword>
<dbReference type="KEGG" id="hrr:HZS55_19520"/>
<sequence length="143" mass="14922">MGFSVSGSAALIFAGLLIAFGMWHSAAANSFERVSEAQSDRSDGLLDQKNTAVDIDSASTAEGDLTVEATNTGSTALSLNETDLLVDNEYRTGWRANATVDGDAGTYLWLPGERLAIEVPPEGTPGRVKLATEAGVSDTEVVV</sequence>
<proteinExistence type="predicted"/>